<dbReference type="EMBL" id="MK689364">
    <property type="protein sequence ID" value="QBZ70803.1"/>
    <property type="molecule type" value="Genomic_DNA"/>
</dbReference>
<proteinExistence type="predicted"/>
<protein>
    <submittedName>
        <fullName evidence="1">Uncharacterized protein</fullName>
    </submittedName>
</protein>
<evidence type="ECO:0000313" key="2">
    <source>
        <dbReference type="Proteomes" id="UP000297195"/>
    </source>
</evidence>
<gene>
    <name evidence="1" type="ORF">pETSU_222</name>
</gene>
<accession>A0A4D6DWU1</accession>
<keyword evidence="2" id="KW-1185">Reference proteome</keyword>
<organism evidence="1 2">
    <name type="scientific">Edwardsiella phage pEt-SU</name>
    <dbReference type="NCBI Taxonomy" id="2562142"/>
    <lineage>
        <taxon>Viruses</taxon>
        <taxon>Duplodnaviria</taxon>
        <taxon>Heunggongvirae</taxon>
        <taxon>Uroviricota</taxon>
        <taxon>Caudoviricetes</taxon>
        <taxon>Chimalliviridae</taxon>
        <taxon>Petsuvirus</taxon>
        <taxon>Petsuvirus pEtSU</taxon>
    </lineage>
</organism>
<reference evidence="1 2" key="1">
    <citation type="submission" date="2019-03" db="EMBL/GenBank/DDBJ databases">
        <authorList>
            <person name="Kim S.G."/>
            <person name="Park S.C."/>
        </authorList>
    </citation>
    <scope>NUCLEOTIDE SEQUENCE [LARGE SCALE GENOMIC DNA]</scope>
</reference>
<name>A0A4D6DWU1_9CAUD</name>
<evidence type="ECO:0000313" key="1">
    <source>
        <dbReference type="EMBL" id="QBZ70803.1"/>
    </source>
</evidence>
<dbReference type="Proteomes" id="UP000297195">
    <property type="component" value="Segment"/>
</dbReference>
<sequence length="212" mass="23408">MKKFLKWVGIVFLVLIGMAIVYGDNAPATEKSKPQTKTEVTQSDRDAFFAAKQGILDDLKERVKLRDQAFPPIQIFGGTYQGPSSATLGCRNPNKPLGTEFVMQGPGKVWYAFGIGGDPYRWIEMPTSAGGNGPSQVEQIVSNIARKNDPRMVVAFIVSDSRPGSNDDAVALSYEEIVRLNDQLRNSACSGWYAPTWVNHTAEEVHHLKYAQ</sequence>